<feature type="disulfide bond" evidence="11">
    <location>
        <begin position="44"/>
        <end position="112"/>
    </location>
</feature>
<dbReference type="PRINTS" id="PR00458">
    <property type="entry name" value="PEROXIDASE"/>
</dbReference>
<organism evidence="14 15">
    <name type="scientific">Quercus suber</name>
    <name type="common">Cork oak</name>
    <dbReference type="NCBI Taxonomy" id="58331"/>
    <lineage>
        <taxon>Eukaryota</taxon>
        <taxon>Viridiplantae</taxon>
        <taxon>Streptophyta</taxon>
        <taxon>Embryophyta</taxon>
        <taxon>Tracheophyta</taxon>
        <taxon>Spermatophyta</taxon>
        <taxon>Magnoliopsida</taxon>
        <taxon>eudicotyledons</taxon>
        <taxon>Gunneridae</taxon>
        <taxon>Pentapetalae</taxon>
        <taxon>rosids</taxon>
        <taxon>fabids</taxon>
        <taxon>Fagales</taxon>
        <taxon>Fagaceae</taxon>
        <taxon>Quercus</taxon>
    </lineage>
</organism>
<protein>
    <recommendedName>
        <fullName evidence="2 12">Peroxidase</fullName>
        <ecNumber evidence="2 12">1.11.1.7</ecNumber>
    </recommendedName>
</protein>
<feature type="binding site" evidence="10">
    <location>
        <position position="86"/>
    </location>
    <ligand>
        <name>Ca(2+)</name>
        <dbReference type="ChEBI" id="CHEBI:29108"/>
        <label>1</label>
    </ligand>
</feature>
<comment type="cofactor">
    <cofactor evidence="10 12">
        <name>heme b</name>
        <dbReference type="ChEBI" id="CHEBI:60344"/>
    </cofactor>
    <text evidence="10 12">Binds 1 heme b (iron(II)-protoporphyrin IX) group per subunit.</text>
</comment>
<comment type="subcellular location">
    <subcellularLocation>
        <location evidence="12">Secreted</location>
    </subcellularLocation>
</comment>
<dbReference type="GO" id="GO:0140825">
    <property type="term" value="F:lactoperoxidase activity"/>
    <property type="evidence" value="ECO:0007669"/>
    <property type="project" value="UniProtKB-EC"/>
</dbReference>
<dbReference type="GO" id="GO:0046872">
    <property type="term" value="F:metal ion binding"/>
    <property type="evidence" value="ECO:0007669"/>
    <property type="project" value="UniProtKB-UniRule"/>
</dbReference>
<dbReference type="Gene3D" id="1.10.520.10">
    <property type="match status" value="1"/>
</dbReference>
<dbReference type="InterPro" id="IPR000823">
    <property type="entry name" value="Peroxidase_pln"/>
</dbReference>
<dbReference type="Gene3D" id="1.10.420.10">
    <property type="entry name" value="Peroxidase, domain 2"/>
    <property type="match status" value="1"/>
</dbReference>
<feature type="binding site" evidence="10">
    <location>
        <position position="74"/>
    </location>
    <ligand>
        <name>Ca(2+)</name>
        <dbReference type="ChEBI" id="CHEBI:29108"/>
        <label>1</label>
    </ligand>
</feature>
<evidence type="ECO:0000256" key="12">
    <source>
        <dbReference type="RuleBase" id="RU362060"/>
    </source>
</evidence>
<feature type="binding site" evidence="10">
    <location>
        <position position="222"/>
    </location>
    <ligand>
        <name>Ca(2+)</name>
        <dbReference type="ChEBI" id="CHEBI:29108"/>
        <label>2</label>
    </ligand>
</feature>
<dbReference type="Proteomes" id="UP000237347">
    <property type="component" value="Unassembled WGS sequence"/>
</dbReference>
<feature type="binding site" evidence="9">
    <location>
        <position position="158"/>
    </location>
    <ligand>
        <name>substrate</name>
    </ligand>
</feature>
<dbReference type="PRINTS" id="PR00461">
    <property type="entry name" value="PLPEROXIDASE"/>
</dbReference>
<dbReference type="GO" id="GO:0005576">
    <property type="term" value="C:extracellular region"/>
    <property type="evidence" value="ECO:0007669"/>
    <property type="project" value="UniProtKB-SubCell"/>
</dbReference>
<feature type="binding site" evidence="10">
    <location>
        <position position="178"/>
    </location>
    <ligand>
        <name>Ca(2+)</name>
        <dbReference type="ChEBI" id="CHEBI:29108"/>
        <label>2</label>
    </ligand>
</feature>
<feature type="binding site" evidence="10">
    <location>
        <position position="72"/>
    </location>
    <ligand>
        <name>Ca(2+)</name>
        <dbReference type="ChEBI" id="CHEBI:29108"/>
        <label>1</label>
    </ligand>
</feature>
<feature type="disulfide bond" evidence="11">
    <location>
        <begin position="184"/>
        <end position="211"/>
    </location>
</feature>
<evidence type="ECO:0000256" key="9">
    <source>
        <dbReference type="PIRSR" id="PIRSR600823-2"/>
    </source>
</evidence>
<dbReference type="PANTHER" id="PTHR31517:SF48">
    <property type="entry name" value="PEROXIDASE 16-RELATED"/>
    <property type="match status" value="1"/>
</dbReference>
<comment type="function">
    <text evidence="12">Removal of H(2)O(2), oxidation of toxic reductants, biosynthesis and degradation of lignin, suberization, auxin catabolism, response to environmental stresses such as wounding, pathogen attack and oxidative stress.</text>
</comment>
<dbReference type="InterPro" id="IPR010255">
    <property type="entry name" value="Haem_peroxidase_sf"/>
</dbReference>
<evidence type="ECO:0000256" key="6">
    <source>
        <dbReference type="ARBA" id="ARBA00023002"/>
    </source>
</evidence>
<dbReference type="EC" id="1.11.1.7" evidence="2 12"/>
<dbReference type="PANTHER" id="PTHR31517">
    <property type="match status" value="1"/>
</dbReference>
<dbReference type="EMBL" id="PKMF04000268">
    <property type="protein sequence ID" value="KAK7840140.1"/>
    <property type="molecule type" value="Genomic_DNA"/>
</dbReference>
<accession>A0AAW0KKX3</accession>
<dbReference type="Pfam" id="PF00141">
    <property type="entry name" value="peroxidase"/>
    <property type="match status" value="1"/>
</dbReference>
<evidence type="ECO:0000313" key="15">
    <source>
        <dbReference type="Proteomes" id="UP000237347"/>
    </source>
</evidence>
<dbReference type="GO" id="GO:0042744">
    <property type="term" value="P:hydrogen peroxide catabolic process"/>
    <property type="evidence" value="ECO:0007669"/>
    <property type="project" value="UniProtKB-KW"/>
</dbReference>
<evidence type="ECO:0000256" key="7">
    <source>
        <dbReference type="ARBA" id="ARBA00023004"/>
    </source>
</evidence>
<dbReference type="InterPro" id="IPR002016">
    <property type="entry name" value="Haem_peroxidase"/>
</dbReference>
<dbReference type="CDD" id="cd00693">
    <property type="entry name" value="secretory_peroxidase"/>
    <property type="match status" value="1"/>
</dbReference>
<evidence type="ECO:0000256" key="2">
    <source>
        <dbReference type="ARBA" id="ARBA00012313"/>
    </source>
</evidence>
<feature type="binding site" evidence="10">
    <location>
        <position position="224"/>
    </location>
    <ligand>
        <name>Ca(2+)</name>
        <dbReference type="ChEBI" id="CHEBI:29108"/>
        <label>2</label>
    </ligand>
</feature>
<keyword evidence="5 10" id="KW-0479">Metal-binding</keyword>
<feature type="domain" description="Plant heme peroxidase family profile" evidence="13">
    <location>
        <begin position="34"/>
        <end position="281"/>
    </location>
</feature>
<keyword evidence="3 12" id="KW-0575">Peroxidase</keyword>
<dbReference type="SUPFAM" id="SSF48113">
    <property type="entry name" value="Heme-dependent peroxidases"/>
    <property type="match status" value="1"/>
</dbReference>
<proteinExistence type="inferred from homology"/>
<keyword evidence="12" id="KW-0376">Hydrogen peroxide</keyword>
<evidence type="ECO:0000256" key="10">
    <source>
        <dbReference type="PIRSR" id="PIRSR600823-3"/>
    </source>
</evidence>
<comment type="catalytic activity">
    <reaction evidence="1 12">
        <text>2 a phenolic donor + H2O2 = 2 a phenolic radical donor + 2 H2O</text>
        <dbReference type="Rhea" id="RHEA:56136"/>
        <dbReference type="ChEBI" id="CHEBI:15377"/>
        <dbReference type="ChEBI" id="CHEBI:16240"/>
        <dbReference type="ChEBI" id="CHEBI:139520"/>
        <dbReference type="ChEBI" id="CHEBI:139521"/>
        <dbReference type="EC" id="1.11.1.7"/>
    </reaction>
</comment>
<keyword evidence="4 12" id="KW-0349">Heme</keyword>
<reference evidence="14 15" key="1">
    <citation type="journal article" date="2018" name="Sci. Data">
        <title>The draft genome sequence of cork oak.</title>
        <authorList>
            <person name="Ramos A.M."/>
            <person name="Usie A."/>
            <person name="Barbosa P."/>
            <person name="Barros P.M."/>
            <person name="Capote T."/>
            <person name="Chaves I."/>
            <person name="Simoes F."/>
            <person name="Abreu I."/>
            <person name="Carrasquinho I."/>
            <person name="Faro C."/>
            <person name="Guimaraes J.B."/>
            <person name="Mendonca D."/>
            <person name="Nobrega F."/>
            <person name="Rodrigues L."/>
            <person name="Saibo N.J.M."/>
            <person name="Varela M.C."/>
            <person name="Egas C."/>
            <person name="Matos J."/>
            <person name="Miguel C.M."/>
            <person name="Oliveira M.M."/>
            <person name="Ricardo C.P."/>
            <person name="Goncalves S."/>
        </authorList>
    </citation>
    <scope>NUCLEOTIDE SEQUENCE [LARGE SCALE GENOMIC DNA]</scope>
    <source>
        <strain evidence="15">cv. HL8</strain>
    </source>
</reference>
<keyword evidence="7 10" id="KW-0408">Iron</keyword>
<gene>
    <name evidence="14" type="primary">PER47_2</name>
    <name evidence="14" type="ORF">CFP56_017003</name>
</gene>
<evidence type="ECO:0000256" key="8">
    <source>
        <dbReference type="ARBA" id="ARBA00023157"/>
    </source>
</evidence>
<feature type="binding site" description="axial binding residue" evidence="10">
    <location>
        <position position="177"/>
    </location>
    <ligand>
        <name>heme b</name>
        <dbReference type="ChEBI" id="CHEBI:60344"/>
    </ligand>
    <ligandPart>
        <name>Fe</name>
        <dbReference type="ChEBI" id="CHEBI:18248"/>
    </ligandPart>
</feature>
<feature type="binding site" evidence="10">
    <location>
        <position position="70"/>
    </location>
    <ligand>
        <name>Ca(2+)</name>
        <dbReference type="ChEBI" id="CHEBI:29108"/>
        <label>1</label>
    </ligand>
</feature>
<evidence type="ECO:0000256" key="5">
    <source>
        <dbReference type="ARBA" id="ARBA00022723"/>
    </source>
</evidence>
<dbReference type="PROSITE" id="PS50873">
    <property type="entry name" value="PEROXIDASE_4"/>
    <property type="match status" value="1"/>
</dbReference>
<dbReference type="InterPro" id="IPR033905">
    <property type="entry name" value="Secretory_peroxidase"/>
</dbReference>
<dbReference type="AlphaFoldDB" id="A0AAW0KKX3"/>
<dbReference type="GO" id="GO:0006979">
    <property type="term" value="P:response to oxidative stress"/>
    <property type="evidence" value="ECO:0007669"/>
    <property type="project" value="UniProtKB-UniRule"/>
</dbReference>
<comment type="cofactor">
    <cofactor evidence="10 12">
        <name>Ca(2+)</name>
        <dbReference type="ChEBI" id="CHEBI:29108"/>
    </cofactor>
    <text evidence="10 12">Binds 2 calcium ions per subunit.</text>
</comment>
<keyword evidence="12" id="KW-0964">Secreted</keyword>
<sequence>MRSLSLDEVVIGKFLGVLFLMKTIVNGFSFGVDGLSMEYYLLRCPSAELIVKTAVIQALEADPKLAAGLGSDRSVLIDSTKQNIAEKDSLGNLSLRGFEVIDKAKEQLENVCPEIVSCADILAMAARAVFWAGGPLYDIPNGKMDGKRSKIENIIDLPAPFFNASQLINMFGHCGAHTLGMARCASYKKRLMHGADPDLDSVFAKTLFKTCSAGDTAEQPFDATRNTFDNLYYDALQRKAGVLSTDQTLYASAETKRYVNGYAFNHAGFFFDFQQAMVKIE</sequence>
<keyword evidence="10 12" id="KW-0106">Calcium</keyword>
<evidence type="ECO:0000256" key="11">
    <source>
        <dbReference type="PIRSR" id="PIRSR600823-5"/>
    </source>
</evidence>
<comment type="caution">
    <text evidence="14">The sequence shown here is derived from an EMBL/GenBank/DDBJ whole genome shotgun (WGS) entry which is preliminary data.</text>
</comment>
<name>A0AAW0KKX3_QUESU</name>
<evidence type="ECO:0000256" key="1">
    <source>
        <dbReference type="ARBA" id="ARBA00000189"/>
    </source>
</evidence>
<evidence type="ECO:0000256" key="4">
    <source>
        <dbReference type="ARBA" id="ARBA00022617"/>
    </source>
</evidence>
<keyword evidence="6 12" id="KW-0560">Oxidoreductase</keyword>
<dbReference type="GO" id="GO:0020037">
    <property type="term" value="F:heme binding"/>
    <property type="evidence" value="ECO:0007669"/>
    <property type="project" value="UniProtKB-UniRule"/>
</dbReference>
<evidence type="ECO:0000313" key="14">
    <source>
        <dbReference type="EMBL" id="KAK7840140.1"/>
    </source>
</evidence>
<keyword evidence="15" id="KW-1185">Reference proteome</keyword>
<evidence type="ECO:0000256" key="3">
    <source>
        <dbReference type="ARBA" id="ARBA00022559"/>
    </source>
</evidence>
<feature type="binding site" evidence="10">
    <location>
        <position position="229"/>
    </location>
    <ligand>
        <name>Ca(2+)</name>
        <dbReference type="ChEBI" id="CHEBI:29108"/>
        <label>2</label>
    </ligand>
</feature>
<comment type="similarity">
    <text evidence="12">Belongs to the peroxidase family. Classical plant (class III) peroxidase subfamily.</text>
</comment>
<evidence type="ECO:0000259" key="13">
    <source>
        <dbReference type="PROSITE" id="PS50873"/>
    </source>
</evidence>
<keyword evidence="8 11" id="KW-1015">Disulfide bond</keyword>